<dbReference type="EMBL" id="JAWDID010000057">
    <property type="protein sequence ID" value="MDU0343053.1"/>
    <property type="molecule type" value="Genomic_DNA"/>
</dbReference>
<dbReference type="SUPFAM" id="SSF69786">
    <property type="entry name" value="YggU-like"/>
    <property type="match status" value="1"/>
</dbReference>
<organism evidence="3 4">
    <name type="scientific">Bosea rubneri</name>
    <dbReference type="NCBI Taxonomy" id="3075434"/>
    <lineage>
        <taxon>Bacteria</taxon>
        <taxon>Pseudomonadati</taxon>
        <taxon>Pseudomonadota</taxon>
        <taxon>Alphaproteobacteria</taxon>
        <taxon>Hyphomicrobiales</taxon>
        <taxon>Boseaceae</taxon>
        <taxon>Bosea</taxon>
    </lineage>
</organism>
<dbReference type="NCBIfam" id="NF002348">
    <property type="entry name" value="PRK01310.1"/>
    <property type="match status" value="1"/>
</dbReference>
<keyword evidence="4" id="KW-1185">Reference proteome</keyword>
<name>A0ABU3SE44_9HYPH</name>
<dbReference type="SMART" id="SM01152">
    <property type="entry name" value="DUF167"/>
    <property type="match status" value="1"/>
</dbReference>
<comment type="similarity">
    <text evidence="1 2">Belongs to the UPF0235 family.</text>
</comment>
<evidence type="ECO:0000256" key="2">
    <source>
        <dbReference type="HAMAP-Rule" id="MF_00634"/>
    </source>
</evidence>
<dbReference type="Pfam" id="PF02594">
    <property type="entry name" value="DUF167"/>
    <property type="match status" value="1"/>
</dbReference>
<sequence length="104" mass="10756">MAAWSVTPDGLAIAIRLTPRGGRDSLDGVEMLADGRQVLKARVRAAPTEGEANAALVALLAKEFGVSRSQVSLTAGASARLKRIIVQGDAAALAAQLQSRFCAI</sequence>
<reference evidence="3 4" key="1">
    <citation type="submission" date="2023-09" db="EMBL/GenBank/DDBJ databases">
        <title>Whole genome shotgun sequencing (WGS) of Bosea sp. ZW T0_25, isolated from stored onions (Allium cepa).</title>
        <authorList>
            <person name="Stoll D.A."/>
            <person name="Huch M."/>
        </authorList>
    </citation>
    <scope>NUCLEOTIDE SEQUENCE [LARGE SCALE GENOMIC DNA]</scope>
    <source>
        <strain evidence="3 4">ZW T0_25</strain>
    </source>
</reference>
<dbReference type="HAMAP" id="MF_00634">
    <property type="entry name" value="UPF0235"/>
    <property type="match status" value="1"/>
</dbReference>
<evidence type="ECO:0000313" key="3">
    <source>
        <dbReference type="EMBL" id="MDU0343053.1"/>
    </source>
</evidence>
<dbReference type="RefSeq" id="WP_316020799.1">
    <property type="nucleotide sequence ID" value="NZ_JAWDID010000057.1"/>
</dbReference>
<comment type="caution">
    <text evidence="3">The sequence shown here is derived from an EMBL/GenBank/DDBJ whole genome shotgun (WGS) entry which is preliminary data.</text>
</comment>
<dbReference type="InterPro" id="IPR036591">
    <property type="entry name" value="YggU-like_sf"/>
</dbReference>
<proteinExistence type="inferred from homology"/>
<evidence type="ECO:0000313" key="4">
    <source>
        <dbReference type="Proteomes" id="UP001254257"/>
    </source>
</evidence>
<dbReference type="Gene3D" id="3.30.1200.10">
    <property type="entry name" value="YggU-like"/>
    <property type="match status" value="1"/>
</dbReference>
<evidence type="ECO:0000256" key="1">
    <source>
        <dbReference type="ARBA" id="ARBA00010364"/>
    </source>
</evidence>
<dbReference type="NCBIfam" id="TIGR00251">
    <property type="entry name" value="DUF167 family protein"/>
    <property type="match status" value="1"/>
</dbReference>
<accession>A0ABU3SE44</accession>
<protein>
    <recommendedName>
        <fullName evidence="2">UPF0235 protein RKE40_24420</fullName>
    </recommendedName>
</protein>
<gene>
    <name evidence="3" type="ORF">RKE40_24420</name>
</gene>
<dbReference type="InterPro" id="IPR003746">
    <property type="entry name" value="DUF167"/>
</dbReference>
<dbReference type="Proteomes" id="UP001254257">
    <property type="component" value="Unassembled WGS sequence"/>
</dbReference>